<evidence type="ECO:0000256" key="5">
    <source>
        <dbReference type="RuleBase" id="RU003910"/>
    </source>
</evidence>
<evidence type="ECO:0000256" key="3">
    <source>
        <dbReference type="ARBA" id="ARBA00023274"/>
    </source>
</evidence>
<dbReference type="AlphaFoldDB" id="A0A511K760"/>
<evidence type="ECO:0000256" key="2">
    <source>
        <dbReference type="ARBA" id="ARBA00022980"/>
    </source>
</evidence>
<proteinExistence type="inferred from homology"/>
<organism evidence="7 8">
    <name type="scientific">Rhodotorula toruloides</name>
    <name type="common">Yeast</name>
    <name type="synonym">Rhodosporidium toruloides</name>
    <dbReference type="NCBI Taxonomy" id="5286"/>
    <lineage>
        <taxon>Eukaryota</taxon>
        <taxon>Fungi</taxon>
        <taxon>Dikarya</taxon>
        <taxon>Basidiomycota</taxon>
        <taxon>Pucciniomycotina</taxon>
        <taxon>Microbotryomycetes</taxon>
        <taxon>Sporidiobolales</taxon>
        <taxon>Sporidiobolaceae</taxon>
        <taxon>Rhodotorula</taxon>
    </lineage>
</organism>
<dbReference type="EMBL" id="BJWK01000001">
    <property type="protein sequence ID" value="GEM06180.1"/>
    <property type="molecule type" value="Genomic_DNA"/>
</dbReference>
<feature type="compositionally biased region" description="Low complexity" evidence="6">
    <location>
        <begin position="33"/>
        <end position="49"/>
    </location>
</feature>
<dbReference type="GO" id="GO:0016301">
    <property type="term" value="F:kinase activity"/>
    <property type="evidence" value="ECO:0007669"/>
    <property type="project" value="UniProtKB-KW"/>
</dbReference>
<name>A0A511K760_RHOTO</name>
<dbReference type="SUPFAM" id="SSF46911">
    <property type="entry name" value="Ribosomal protein S18"/>
    <property type="match status" value="1"/>
</dbReference>
<sequence>MLRQARTLLQRVPSTLPAPPACAACRTFTTSTSLAAPGSSSPPTSGEGAQKPRNTTSGLLQLLEEVDQNDAALPAENNVSVLRHIAPNAIISPLQLSPRRLLVPYLPRPDFSLAYPLGPPRKFAMTHDPFLRYDIDALEDADLNPAILAEYVTTMGMIKPRGKTGLQKRSQKRMSRAIKRARSMGLIPYFGVSIPGHY</sequence>
<dbReference type="GO" id="GO:0070181">
    <property type="term" value="F:small ribosomal subunit rRNA binding"/>
    <property type="evidence" value="ECO:0007669"/>
    <property type="project" value="TreeGrafter"/>
</dbReference>
<keyword evidence="2 5" id="KW-0689">Ribosomal protein</keyword>
<keyword evidence="7" id="KW-0418">Kinase</keyword>
<dbReference type="GO" id="GO:0003735">
    <property type="term" value="F:structural constituent of ribosome"/>
    <property type="evidence" value="ECO:0007669"/>
    <property type="project" value="InterPro"/>
</dbReference>
<accession>A0A511K760</accession>
<evidence type="ECO:0000256" key="6">
    <source>
        <dbReference type="SAM" id="MobiDB-lite"/>
    </source>
</evidence>
<comment type="similarity">
    <text evidence="1 5">Belongs to the bacterial ribosomal protein bS18 family.</text>
</comment>
<comment type="caution">
    <text evidence="7">The sequence shown here is derived from an EMBL/GenBank/DDBJ whole genome shotgun (WGS) entry which is preliminary data.</text>
</comment>
<dbReference type="GO" id="GO:0032543">
    <property type="term" value="P:mitochondrial translation"/>
    <property type="evidence" value="ECO:0007669"/>
    <property type="project" value="TreeGrafter"/>
</dbReference>
<dbReference type="GO" id="GO:0005763">
    <property type="term" value="C:mitochondrial small ribosomal subunit"/>
    <property type="evidence" value="ECO:0007669"/>
    <property type="project" value="TreeGrafter"/>
</dbReference>
<keyword evidence="3 5" id="KW-0687">Ribonucleoprotein</keyword>
<dbReference type="PANTHER" id="PTHR13479:SF40">
    <property type="entry name" value="SMALL RIBOSOMAL SUBUNIT PROTEIN BS18M"/>
    <property type="match status" value="1"/>
</dbReference>
<dbReference type="OrthoDB" id="21463at2759"/>
<dbReference type="PRINTS" id="PR00974">
    <property type="entry name" value="RIBOSOMALS18"/>
</dbReference>
<reference evidence="7 8" key="1">
    <citation type="submission" date="2019-07" db="EMBL/GenBank/DDBJ databases">
        <title>Rhodotorula toruloides NBRC10032 genome sequencing.</title>
        <authorList>
            <person name="Shida Y."/>
            <person name="Takaku H."/>
            <person name="Ogasawara W."/>
            <person name="Mori K."/>
        </authorList>
    </citation>
    <scope>NUCLEOTIDE SEQUENCE [LARGE SCALE GENOMIC DNA]</scope>
    <source>
        <strain evidence="7 8">NBRC10032</strain>
    </source>
</reference>
<evidence type="ECO:0000256" key="4">
    <source>
        <dbReference type="ARBA" id="ARBA00035264"/>
    </source>
</evidence>
<dbReference type="NCBIfam" id="TIGR00165">
    <property type="entry name" value="S18"/>
    <property type="match status" value="1"/>
</dbReference>
<dbReference type="Proteomes" id="UP000321518">
    <property type="component" value="Unassembled WGS sequence"/>
</dbReference>
<evidence type="ECO:0000256" key="1">
    <source>
        <dbReference type="ARBA" id="ARBA00005589"/>
    </source>
</evidence>
<evidence type="ECO:0000313" key="7">
    <source>
        <dbReference type="EMBL" id="GEM06180.1"/>
    </source>
</evidence>
<dbReference type="InterPro" id="IPR001648">
    <property type="entry name" value="Ribosomal_bS18"/>
</dbReference>
<dbReference type="Pfam" id="PF01084">
    <property type="entry name" value="Ribosomal_S18"/>
    <property type="match status" value="1"/>
</dbReference>
<feature type="region of interest" description="Disordered" evidence="6">
    <location>
        <begin position="33"/>
        <end position="54"/>
    </location>
</feature>
<evidence type="ECO:0000313" key="8">
    <source>
        <dbReference type="Proteomes" id="UP000321518"/>
    </source>
</evidence>
<dbReference type="InterPro" id="IPR036870">
    <property type="entry name" value="Ribosomal_bS18_sf"/>
</dbReference>
<dbReference type="Gene3D" id="4.10.640.10">
    <property type="entry name" value="Ribosomal protein S18"/>
    <property type="match status" value="1"/>
</dbReference>
<protein>
    <recommendedName>
        <fullName evidence="4">Small ribosomal subunit protein bS18m</fullName>
    </recommendedName>
</protein>
<dbReference type="PANTHER" id="PTHR13479">
    <property type="entry name" value="30S RIBOSOMAL PROTEIN S18"/>
    <property type="match status" value="1"/>
</dbReference>
<keyword evidence="7" id="KW-0808">Transferase</keyword>
<gene>
    <name evidence="7" type="ORF">Rt10032_c01g0197</name>
</gene>